<feature type="compositionally biased region" description="Acidic residues" evidence="1">
    <location>
        <begin position="62"/>
        <end position="78"/>
    </location>
</feature>
<dbReference type="KEGG" id="mgod:E7746_01300"/>
<proteinExistence type="predicted"/>
<keyword evidence="2" id="KW-0732">Signal</keyword>
<accession>A0A4P7VN54</accession>
<dbReference type="RefSeq" id="WP_136409595.1">
    <property type="nucleotide sequence ID" value="NZ_CP039393.1"/>
</dbReference>
<feature type="chain" id="PRO_5020273407" description="Major fimbrial subunit protein N-terminal domain-containing protein" evidence="2">
    <location>
        <begin position="28"/>
        <end position="374"/>
    </location>
</feature>
<evidence type="ECO:0000256" key="1">
    <source>
        <dbReference type="SAM" id="MobiDB-lite"/>
    </source>
</evidence>
<dbReference type="EMBL" id="CP039393">
    <property type="protein sequence ID" value="QCD34608.1"/>
    <property type="molecule type" value="Genomic_DNA"/>
</dbReference>
<dbReference type="AlphaFoldDB" id="A0A4P7VN54"/>
<evidence type="ECO:0008006" key="5">
    <source>
        <dbReference type="Google" id="ProtNLM"/>
    </source>
</evidence>
<gene>
    <name evidence="3" type="ORF">E7746_01300</name>
</gene>
<evidence type="ECO:0000313" key="4">
    <source>
        <dbReference type="Proteomes" id="UP000297031"/>
    </source>
</evidence>
<feature type="signal peptide" evidence="2">
    <location>
        <begin position="1"/>
        <end position="27"/>
    </location>
</feature>
<name>A0A4P7VN54_9BACT</name>
<reference evidence="3 4" key="1">
    <citation type="submission" date="2019-02" db="EMBL/GenBank/DDBJ databases">
        <title>Isolation and identification of novel species under the genus Muribaculum.</title>
        <authorList>
            <person name="Miyake S."/>
            <person name="Ding Y."/>
            <person name="Low A."/>
            <person name="Soh M."/>
            <person name="Seedorf H."/>
        </authorList>
    </citation>
    <scope>NUCLEOTIDE SEQUENCE [LARGE SCALE GENOMIC DNA]</scope>
    <source>
        <strain evidence="3 4">TLL-A4</strain>
    </source>
</reference>
<dbReference type="OrthoDB" id="1049509at2"/>
<feature type="region of interest" description="Disordered" evidence="1">
    <location>
        <begin position="55"/>
        <end position="78"/>
    </location>
</feature>
<evidence type="ECO:0000256" key="2">
    <source>
        <dbReference type="SAM" id="SignalP"/>
    </source>
</evidence>
<evidence type="ECO:0000313" key="3">
    <source>
        <dbReference type="EMBL" id="QCD34608.1"/>
    </source>
</evidence>
<sequence>MKSLTRYKYYFTLMIALVVGMTLPSCSDDGQGPDVVSPQQLINYTVTLRVAGDTQGSRADGFDDNDYTGGGDDGDLEDPVGDFEKLDRVRLIVTNEAGVVEANYVTFSHEITVKLTTGKKKLYIIGNEGSWDDFGSFASGVNWLSAAKGDNIGDVYSAMLNLSADHSVMEGTRLPITGTADVELTEPKTPEDINQSTEVWLHRAAVKFTFRMRNNTSRKYTVTDLSLGGMSTAMYLMPKGITMGGKDGKTITAFDAVPDAATYDIVRTLAVELPAKAADATDGEWILLFDKPLYALEGKLLENNAPKNYPLSITLDGLISSEMNLKEVQLPRGTHVYVNITLNKIEDLDFDWQIDLVPYAGVTLEPDFGLDADD</sequence>
<dbReference type="Proteomes" id="UP000297031">
    <property type="component" value="Chromosome"/>
</dbReference>
<organism evidence="3 4">
    <name type="scientific">Muribaculum gordoncarteri</name>
    <dbReference type="NCBI Taxonomy" id="2530390"/>
    <lineage>
        <taxon>Bacteria</taxon>
        <taxon>Pseudomonadati</taxon>
        <taxon>Bacteroidota</taxon>
        <taxon>Bacteroidia</taxon>
        <taxon>Bacteroidales</taxon>
        <taxon>Muribaculaceae</taxon>
        <taxon>Muribaculum</taxon>
    </lineage>
</organism>
<protein>
    <recommendedName>
        <fullName evidence="5">Major fimbrial subunit protein N-terminal domain-containing protein</fullName>
    </recommendedName>
</protein>
<keyword evidence="4" id="KW-1185">Reference proteome</keyword>